<evidence type="ECO:0000313" key="11">
    <source>
        <dbReference type="Proteomes" id="UP000549457"/>
    </source>
</evidence>
<evidence type="ECO:0000256" key="4">
    <source>
        <dbReference type="ARBA" id="ARBA00022729"/>
    </source>
</evidence>
<dbReference type="EMBL" id="JACHFM010000002">
    <property type="protein sequence ID" value="MBB5222627.1"/>
    <property type="molecule type" value="Genomic_DNA"/>
</dbReference>
<dbReference type="GO" id="GO:0030058">
    <property type="term" value="F:aliphatic amine dehydrogenase activity"/>
    <property type="evidence" value="ECO:0007669"/>
    <property type="project" value="InterPro"/>
</dbReference>
<keyword evidence="8" id="KW-1015">Disulfide bond</keyword>
<keyword evidence="6" id="KW-0249">Electron transport</keyword>
<reference evidence="10 11" key="1">
    <citation type="submission" date="2020-08" db="EMBL/GenBank/DDBJ databases">
        <title>Genomic Encyclopedia of Type Strains, Phase IV (KMG-IV): sequencing the most valuable type-strain genomes for metagenomic binning, comparative biology and taxonomic classification.</title>
        <authorList>
            <person name="Goeker M."/>
        </authorList>
    </citation>
    <scope>NUCLEOTIDE SEQUENCE [LARGE SCALE GENOMIC DNA]</scope>
    <source>
        <strain evidence="10 11">DSM 101730</strain>
    </source>
</reference>
<name>A0A840SKZ9_9RHOB</name>
<dbReference type="InterPro" id="IPR015943">
    <property type="entry name" value="WD40/YVTN_repeat-like_dom_sf"/>
</dbReference>
<feature type="disulfide bond" evidence="8">
    <location>
        <begin position="176"/>
        <end position="192"/>
    </location>
</feature>
<evidence type="ECO:0000256" key="5">
    <source>
        <dbReference type="ARBA" id="ARBA00022764"/>
    </source>
</evidence>
<dbReference type="SUPFAM" id="SSF50969">
    <property type="entry name" value="YVTN repeat-like/Quinoprotein amine dehydrogenase"/>
    <property type="match status" value="1"/>
</dbReference>
<dbReference type="Gene3D" id="2.130.10.10">
    <property type="entry name" value="YVTN repeat-like/Quinoprotein amine dehydrogenase"/>
    <property type="match status" value="1"/>
</dbReference>
<dbReference type="InterPro" id="IPR009451">
    <property type="entry name" value="Metamine_DH_Hvc"/>
</dbReference>
<evidence type="ECO:0000256" key="1">
    <source>
        <dbReference type="ARBA" id="ARBA00004418"/>
    </source>
</evidence>
<gene>
    <name evidence="10" type="ORF">HNP73_002563</name>
</gene>
<dbReference type="AlphaFoldDB" id="A0A840SKZ9"/>
<protein>
    <submittedName>
        <fullName evidence="10">Methylamine dehydrogenase heavy chain</fullName>
        <ecNumber evidence="10">1.4.9.1</ecNumber>
    </submittedName>
</protein>
<evidence type="ECO:0000256" key="2">
    <source>
        <dbReference type="ARBA" id="ARBA00010548"/>
    </source>
</evidence>
<comment type="subcellular location">
    <subcellularLocation>
        <location evidence="1">Periplasm</location>
    </subcellularLocation>
</comment>
<accession>A0A840SKZ9</accession>
<dbReference type="InterPro" id="IPR011044">
    <property type="entry name" value="Quino_amine_DH_bsu"/>
</dbReference>
<dbReference type="Proteomes" id="UP000549457">
    <property type="component" value="Unassembled WGS sequence"/>
</dbReference>
<dbReference type="RefSeq" id="WP_184149763.1">
    <property type="nucleotide sequence ID" value="NZ_JACHFM010000002.1"/>
</dbReference>
<evidence type="ECO:0000256" key="8">
    <source>
        <dbReference type="PIRSR" id="PIRSR609451-50"/>
    </source>
</evidence>
<dbReference type="GO" id="GO:0052876">
    <property type="term" value="F:methylamine dehydrogenase (amicyanin) activity"/>
    <property type="evidence" value="ECO:0007669"/>
    <property type="project" value="UniProtKB-EC"/>
</dbReference>
<sequence>MKRQIHAVLSVVVLSGLAASGAFAQGVEPETLSVMERIPEGPHVYVMDFGINGASPIYVLNGDDLSLLGSITTGTFATMKMSDDKSTLYSSSAYLRRYTYGEVEAVIHAWDPQTLSIKKEFTVTPKVAQALSQRGTLNASADGKYLLIQNATPATSITIADAVEGKDLAEIPTPGCWTAYPSVEGMSFTTLCGDGTVAKYTYDASGKAGQPAKSDKIFDADKDPLYGDAMRIDGKLVYVSYGGTLYVIDDSGEKPTLAKTVPFTEEGWAPGGYNLMAYNKPTNTLFILMHSEPFDGSHKAPAEEIWAIDMATDKVVGRSEAHHEASLTVSATDDPVVYAIDHMGGVHRYAVEKGDKVTLTQTASREGVTMFPTIVEADF</sequence>
<dbReference type="Pfam" id="PF06433">
    <property type="entry name" value="Me-amine-dh_H"/>
    <property type="match status" value="1"/>
</dbReference>
<evidence type="ECO:0000256" key="7">
    <source>
        <dbReference type="ARBA" id="ARBA00023002"/>
    </source>
</evidence>
<keyword evidence="11" id="KW-1185">Reference proteome</keyword>
<keyword evidence="7 10" id="KW-0560">Oxidoreductase</keyword>
<keyword evidence="3" id="KW-0813">Transport</keyword>
<feature type="signal peptide" evidence="9">
    <location>
        <begin position="1"/>
        <end position="24"/>
    </location>
</feature>
<keyword evidence="5" id="KW-0574">Periplasm</keyword>
<evidence type="ECO:0000256" key="9">
    <source>
        <dbReference type="SAM" id="SignalP"/>
    </source>
</evidence>
<dbReference type="EC" id="1.4.9.1" evidence="10"/>
<evidence type="ECO:0000313" key="10">
    <source>
        <dbReference type="EMBL" id="MBB5222627.1"/>
    </source>
</evidence>
<comment type="similarity">
    <text evidence="2">Belongs to the aromatic amine dehydrogenase heavy chain family.</text>
</comment>
<evidence type="ECO:0000256" key="6">
    <source>
        <dbReference type="ARBA" id="ARBA00022982"/>
    </source>
</evidence>
<organism evidence="10 11">
    <name type="scientific">Amaricoccus macauensis</name>
    <dbReference type="NCBI Taxonomy" id="57001"/>
    <lineage>
        <taxon>Bacteria</taxon>
        <taxon>Pseudomonadati</taxon>
        <taxon>Pseudomonadota</taxon>
        <taxon>Alphaproteobacteria</taxon>
        <taxon>Rhodobacterales</taxon>
        <taxon>Paracoccaceae</taxon>
        <taxon>Amaricoccus</taxon>
    </lineage>
</organism>
<comment type="caution">
    <text evidence="10">The sequence shown here is derived from an EMBL/GenBank/DDBJ whole genome shotgun (WGS) entry which is preliminary data.</text>
</comment>
<keyword evidence="4 9" id="KW-0732">Signal</keyword>
<feature type="chain" id="PRO_5032360450" evidence="9">
    <location>
        <begin position="25"/>
        <end position="379"/>
    </location>
</feature>
<evidence type="ECO:0000256" key="3">
    <source>
        <dbReference type="ARBA" id="ARBA00022448"/>
    </source>
</evidence>
<dbReference type="GO" id="GO:0042597">
    <property type="term" value="C:periplasmic space"/>
    <property type="evidence" value="ECO:0007669"/>
    <property type="project" value="UniProtKB-SubCell"/>
</dbReference>
<proteinExistence type="inferred from homology"/>